<dbReference type="EMBL" id="LUCM01011033">
    <property type="protein sequence ID" value="KAA0184567.1"/>
    <property type="molecule type" value="Genomic_DNA"/>
</dbReference>
<dbReference type="AlphaFoldDB" id="A0A8E0VEA5"/>
<accession>A0A8E0VEA5</accession>
<evidence type="ECO:0000313" key="3">
    <source>
        <dbReference type="Proteomes" id="UP000728185"/>
    </source>
</evidence>
<comment type="caution">
    <text evidence="2">The sequence shown here is derived from an EMBL/GenBank/DDBJ whole genome shotgun (WGS) entry which is preliminary data.</text>
</comment>
<name>A0A8E0VEA5_9TREM</name>
<reference evidence="2" key="1">
    <citation type="submission" date="2019-05" db="EMBL/GenBank/DDBJ databases">
        <title>Annotation for the trematode Fasciolopsis buski.</title>
        <authorList>
            <person name="Choi Y.-J."/>
        </authorList>
    </citation>
    <scope>NUCLEOTIDE SEQUENCE</scope>
    <source>
        <strain evidence="2">HT</strain>
        <tissue evidence="2">Whole worm</tissue>
    </source>
</reference>
<dbReference type="Proteomes" id="UP000728185">
    <property type="component" value="Unassembled WGS sequence"/>
</dbReference>
<gene>
    <name evidence="2" type="ORF">FBUS_03745</name>
</gene>
<feature type="compositionally biased region" description="Low complexity" evidence="1">
    <location>
        <begin position="94"/>
        <end position="106"/>
    </location>
</feature>
<feature type="region of interest" description="Disordered" evidence="1">
    <location>
        <begin position="128"/>
        <end position="165"/>
    </location>
</feature>
<feature type="compositionally biased region" description="Polar residues" evidence="1">
    <location>
        <begin position="135"/>
        <end position="151"/>
    </location>
</feature>
<keyword evidence="3" id="KW-1185">Reference proteome</keyword>
<feature type="region of interest" description="Disordered" evidence="1">
    <location>
        <begin position="94"/>
        <end position="113"/>
    </location>
</feature>
<evidence type="ECO:0000256" key="1">
    <source>
        <dbReference type="SAM" id="MobiDB-lite"/>
    </source>
</evidence>
<protein>
    <submittedName>
        <fullName evidence="2">Uncharacterized protein</fullName>
    </submittedName>
</protein>
<dbReference type="OrthoDB" id="10499579at2759"/>
<sequence>MPFQGADSCLPLAPALTTTLSGFRPTEAQIETSVSSAHMNTTHGVPQLWASSTPVSSFSSIPIHPGSIPQPVTFPITANSSSTALAPVVAAVSTSSSSPTTTSTSTILPHPPALQPCPALTKRFHRLCPLPPGRSPNSSGTVLSPSPTKRNPSVPLRPSGLSTTLAMSTGCATEKRTISSSGYSVS</sequence>
<organism evidence="2 3">
    <name type="scientific">Fasciolopsis buskii</name>
    <dbReference type="NCBI Taxonomy" id="27845"/>
    <lineage>
        <taxon>Eukaryota</taxon>
        <taxon>Metazoa</taxon>
        <taxon>Spiralia</taxon>
        <taxon>Lophotrochozoa</taxon>
        <taxon>Platyhelminthes</taxon>
        <taxon>Trematoda</taxon>
        <taxon>Digenea</taxon>
        <taxon>Plagiorchiida</taxon>
        <taxon>Echinostomata</taxon>
        <taxon>Echinostomatoidea</taxon>
        <taxon>Fasciolidae</taxon>
        <taxon>Fasciolopsis</taxon>
    </lineage>
</organism>
<evidence type="ECO:0000313" key="2">
    <source>
        <dbReference type="EMBL" id="KAA0184567.1"/>
    </source>
</evidence>
<proteinExistence type="predicted"/>